<reference evidence="3 4" key="1">
    <citation type="submission" date="2020-08" db="EMBL/GenBank/DDBJ databases">
        <title>Genome public.</title>
        <authorList>
            <person name="Liu C."/>
            <person name="Sun Q."/>
        </authorList>
    </citation>
    <scope>NUCLEOTIDE SEQUENCE [LARGE SCALE GENOMIC DNA]</scope>
    <source>
        <strain evidence="3 4">NSJ-6</strain>
    </source>
</reference>
<organism evidence="3 4">
    <name type="scientific">Clostridium hominis</name>
    <dbReference type="NCBI Taxonomy" id="2763036"/>
    <lineage>
        <taxon>Bacteria</taxon>
        <taxon>Bacillati</taxon>
        <taxon>Bacillota</taxon>
        <taxon>Clostridia</taxon>
        <taxon>Eubacteriales</taxon>
        <taxon>Clostridiaceae</taxon>
        <taxon>Clostridium</taxon>
    </lineage>
</organism>
<sequence length="511" mass="54806">MLENIMAGFQEFFSISSFIYMNLGLFLGIVFGSIPGLTVMLCLVLFLPMTYTLGAIDSFMFLLGIYCAGSYGGSISAILIKTPGTPHAAATMLDGHPLSKKGFTKKALNIALKASTYGGIFSALVLLFLAPQVAKVAMKMGSPEYFLICTFGLTIIAGVSGKSLVKGIIAGCLGLFVSFIGMDAMSGNTMRFCFDNVYLYGGFDLVIVLIGLFALVEIINRGKYKKDDSMLSKSNDAVETLKHLDDGKFTKEERKRMRMPKFISSLIGVIVGIIPGTGAAMASFLSYDVARKMSKHPEEFGKGSIEGVAAAESANNAVTGATLIPLLTLGIPGDGAVAIMLGALMINGLTPGPNLFADHGTTVYAIMIGLIFVNLFMYIQGKYLTNLFAKVVKIPTEILTPIIVVFCFAGAYSIKDSLFDVGISIVFAIIAYLMSKLDFPTIPILLGLVLGGLTEKNFRRTLMISDGSLSVFFTRPFSIVFILLIIAVVAMIVKTNIKNAKAAKLEEKVEV</sequence>
<dbReference type="PANTHER" id="PTHR35342">
    <property type="entry name" value="TRICARBOXYLIC TRANSPORT PROTEIN"/>
    <property type="match status" value="1"/>
</dbReference>
<dbReference type="InterPro" id="IPR002823">
    <property type="entry name" value="DUF112_TM"/>
</dbReference>
<name>A0ABR7DI19_9CLOT</name>
<feature type="transmembrane region" description="Helical" evidence="1">
    <location>
        <begin position="398"/>
        <end position="414"/>
    </location>
</feature>
<proteinExistence type="predicted"/>
<accession>A0ABR7DI19</accession>
<feature type="transmembrane region" description="Helical" evidence="1">
    <location>
        <begin position="142"/>
        <end position="160"/>
    </location>
</feature>
<feature type="transmembrane region" description="Helical" evidence="1">
    <location>
        <begin position="110"/>
        <end position="130"/>
    </location>
</feature>
<evidence type="ECO:0000256" key="1">
    <source>
        <dbReference type="SAM" id="Phobius"/>
    </source>
</evidence>
<evidence type="ECO:0000313" key="4">
    <source>
        <dbReference type="Proteomes" id="UP000596929"/>
    </source>
</evidence>
<feature type="transmembrane region" description="Helical" evidence="1">
    <location>
        <begin position="20"/>
        <end position="47"/>
    </location>
</feature>
<gene>
    <name evidence="3" type="ORF">H8S20_17950</name>
</gene>
<keyword evidence="4" id="KW-1185">Reference proteome</keyword>
<feature type="transmembrane region" description="Helical" evidence="1">
    <location>
        <begin position="426"/>
        <end position="453"/>
    </location>
</feature>
<feature type="transmembrane region" description="Helical" evidence="1">
    <location>
        <begin position="473"/>
        <end position="493"/>
    </location>
</feature>
<dbReference type="Proteomes" id="UP000596929">
    <property type="component" value="Unassembled WGS sequence"/>
</dbReference>
<keyword evidence="1" id="KW-0472">Membrane</keyword>
<protein>
    <submittedName>
        <fullName evidence="3">Tripartite tricarboxylate transporter permease</fullName>
    </submittedName>
</protein>
<feature type="transmembrane region" description="Helical" evidence="1">
    <location>
        <begin position="361"/>
        <end position="378"/>
    </location>
</feature>
<dbReference type="PANTHER" id="PTHR35342:SF5">
    <property type="entry name" value="TRICARBOXYLIC TRANSPORT PROTEIN"/>
    <property type="match status" value="1"/>
</dbReference>
<feature type="domain" description="DUF112" evidence="2">
    <location>
        <begin position="19"/>
        <end position="446"/>
    </location>
</feature>
<dbReference type="Pfam" id="PF01970">
    <property type="entry name" value="TctA"/>
    <property type="match status" value="1"/>
</dbReference>
<feature type="transmembrane region" description="Helical" evidence="1">
    <location>
        <begin position="197"/>
        <end position="216"/>
    </location>
</feature>
<evidence type="ECO:0000313" key="3">
    <source>
        <dbReference type="EMBL" id="MBC5630740.1"/>
    </source>
</evidence>
<dbReference type="RefSeq" id="WP_186860989.1">
    <property type="nucleotide sequence ID" value="NZ_JACOOO010000043.1"/>
</dbReference>
<dbReference type="EMBL" id="JACOOO010000043">
    <property type="protein sequence ID" value="MBC5630740.1"/>
    <property type="molecule type" value="Genomic_DNA"/>
</dbReference>
<comment type="caution">
    <text evidence="3">The sequence shown here is derived from an EMBL/GenBank/DDBJ whole genome shotgun (WGS) entry which is preliminary data.</text>
</comment>
<evidence type="ECO:0000259" key="2">
    <source>
        <dbReference type="Pfam" id="PF01970"/>
    </source>
</evidence>
<feature type="transmembrane region" description="Helical" evidence="1">
    <location>
        <begin position="167"/>
        <end position="185"/>
    </location>
</feature>
<keyword evidence="1" id="KW-0812">Transmembrane</keyword>
<feature type="transmembrane region" description="Helical" evidence="1">
    <location>
        <begin position="262"/>
        <end position="287"/>
    </location>
</feature>
<keyword evidence="1" id="KW-1133">Transmembrane helix</keyword>